<comment type="similarity">
    <text evidence="3 21">Belongs to the peptidase M3 family.</text>
</comment>
<evidence type="ECO:0000256" key="14">
    <source>
        <dbReference type="ARBA" id="ARBA00022990"/>
    </source>
</evidence>
<evidence type="ECO:0000256" key="10">
    <source>
        <dbReference type="ARBA" id="ARBA00022833"/>
    </source>
</evidence>
<comment type="function">
    <text evidence="20">Cleaves proteins, imported into the mitochondrion, to their mature size.</text>
</comment>
<comment type="subunit">
    <text evidence="4">Monomer.</text>
</comment>
<accession>A0A8C1JBD8</accession>
<evidence type="ECO:0000256" key="12">
    <source>
        <dbReference type="ARBA" id="ARBA00022842"/>
    </source>
</evidence>
<dbReference type="CDD" id="cd06457">
    <property type="entry name" value="M3A_MIP"/>
    <property type="match status" value="1"/>
</dbReference>
<dbReference type="GO" id="GO:0006627">
    <property type="term" value="P:protein processing involved in protein targeting to mitochondrion"/>
    <property type="evidence" value="ECO:0007669"/>
    <property type="project" value="TreeGrafter"/>
</dbReference>
<comment type="catalytic activity">
    <reaction evidence="1">
        <text>Release of an N-terminal octapeptide as second stage of processing of some proteins imported into the mitochondrion.</text>
        <dbReference type="EC" id="3.4.24.59"/>
    </reaction>
</comment>
<keyword evidence="14" id="KW-0007">Acetylation</keyword>
<dbReference type="Proteomes" id="UP000694427">
    <property type="component" value="Unplaced"/>
</dbReference>
<evidence type="ECO:0000256" key="18">
    <source>
        <dbReference type="ARBA" id="ARBA00023211"/>
    </source>
</evidence>
<protein>
    <recommendedName>
        <fullName evidence="6">Mitochondrial intermediate peptidase</fullName>
        <ecNumber evidence="5">3.4.24.59</ecNumber>
    </recommendedName>
</protein>
<evidence type="ECO:0000256" key="20">
    <source>
        <dbReference type="ARBA" id="ARBA00059424"/>
    </source>
</evidence>
<dbReference type="InterPro" id="IPR045090">
    <property type="entry name" value="Pept_M3A_M3B"/>
</dbReference>
<proteinExistence type="inferred from homology"/>
<evidence type="ECO:0000256" key="6">
    <source>
        <dbReference type="ARBA" id="ARBA00018046"/>
    </source>
</evidence>
<keyword evidence="18" id="KW-0464">Manganese</keyword>
<dbReference type="EC" id="3.4.24.59" evidence="5"/>
<dbReference type="InterPro" id="IPR024079">
    <property type="entry name" value="MetalloPept_cat_dom_sf"/>
</dbReference>
<evidence type="ECO:0000256" key="8">
    <source>
        <dbReference type="ARBA" id="ARBA00022723"/>
    </source>
</evidence>
<dbReference type="GO" id="GO:0046872">
    <property type="term" value="F:metal ion binding"/>
    <property type="evidence" value="ECO:0007669"/>
    <property type="project" value="UniProtKB-UniRule"/>
</dbReference>
<evidence type="ECO:0000256" key="4">
    <source>
        <dbReference type="ARBA" id="ARBA00011245"/>
    </source>
</evidence>
<keyword evidence="24" id="KW-1185">Reference proteome</keyword>
<dbReference type="PANTHER" id="PTHR11804">
    <property type="entry name" value="PROTEASE M3 THIMET OLIGOPEPTIDASE-RELATED"/>
    <property type="match status" value="1"/>
</dbReference>
<evidence type="ECO:0000259" key="22">
    <source>
        <dbReference type="Pfam" id="PF01432"/>
    </source>
</evidence>
<reference evidence="23" key="1">
    <citation type="submission" date="2025-08" db="UniProtKB">
        <authorList>
            <consortium name="Ensembl"/>
        </authorList>
    </citation>
    <scope>IDENTIFICATION</scope>
</reference>
<evidence type="ECO:0000256" key="19">
    <source>
        <dbReference type="ARBA" id="ARBA00023285"/>
    </source>
</evidence>
<evidence type="ECO:0000256" key="1">
    <source>
        <dbReference type="ARBA" id="ARBA00000436"/>
    </source>
</evidence>
<dbReference type="GO" id="GO:0005759">
    <property type="term" value="C:mitochondrial matrix"/>
    <property type="evidence" value="ECO:0007669"/>
    <property type="project" value="UniProtKB-SubCell"/>
</dbReference>
<evidence type="ECO:0000256" key="5">
    <source>
        <dbReference type="ARBA" id="ARBA00012441"/>
    </source>
</evidence>
<evidence type="ECO:0000256" key="3">
    <source>
        <dbReference type="ARBA" id="ARBA00006040"/>
    </source>
</evidence>
<keyword evidence="7 21" id="KW-0645">Protease</keyword>
<dbReference type="Gene3D" id="1.10.1370.10">
    <property type="entry name" value="Neurolysin, domain 3"/>
    <property type="match status" value="2"/>
</dbReference>
<evidence type="ECO:0000256" key="15">
    <source>
        <dbReference type="ARBA" id="ARBA00023004"/>
    </source>
</evidence>
<evidence type="ECO:0000256" key="7">
    <source>
        <dbReference type="ARBA" id="ARBA00022670"/>
    </source>
</evidence>
<dbReference type="InterPro" id="IPR001567">
    <property type="entry name" value="Pept_M3A_M3B_dom"/>
</dbReference>
<dbReference type="InterPro" id="IPR024077">
    <property type="entry name" value="Neurolysin/TOP_dom2"/>
</dbReference>
<keyword evidence="17" id="KW-0496">Mitochondrion</keyword>
<dbReference type="Ensembl" id="ENSCCRT00010032518.1">
    <property type="protein sequence ID" value="ENSCCRP00010029679.1"/>
    <property type="gene ID" value="ENSCCRG00010011397.1"/>
</dbReference>
<dbReference type="SUPFAM" id="SSF55486">
    <property type="entry name" value="Metalloproteases ('zincins'), catalytic domain"/>
    <property type="match status" value="1"/>
</dbReference>
<keyword evidence="12" id="KW-0460">Magnesium</keyword>
<keyword evidence="13" id="KW-0809">Transit peptide</keyword>
<organism evidence="23 24">
    <name type="scientific">Cyprinus carpio</name>
    <name type="common">Common carp</name>
    <dbReference type="NCBI Taxonomy" id="7962"/>
    <lineage>
        <taxon>Eukaryota</taxon>
        <taxon>Metazoa</taxon>
        <taxon>Chordata</taxon>
        <taxon>Craniata</taxon>
        <taxon>Vertebrata</taxon>
        <taxon>Euteleostomi</taxon>
        <taxon>Actinopterygii</taxon>
        <taxon>Neopterygii</taxon>
        <taxon>Teleostei</taxon>
        <taxon>Ostariophysi</taxon>
        <taxon>Cypriniformes</taxon>
        <taxon>Cyprinidae</taxon>
        <taxon>Cyprininae</taxon>
        <taxon>Cyprinus</taxon>
    </lineage>
</organism>
<dbReference type="AlphaFoldDB" id="A0A8C1JBD8"/>
<comment type="cofactor">
    <cofactor evidence="21">
        <name>Zn(2+)</name>
        <dbReference type="ChEBI" id="CHEBI:29105"/>
    </cofactor>
    <text evidence="21">Binds 1 zinc ion.</text>
</comment>
<evidence type="ECO:0000256" key="16">
    <source>
        <dbReference type="ARBA" id="ARBA00023049"/>
    </source>
</evidence>
<dbReference type="GO" id="GO:0004222">
    <property type="term" value="F:metalloendopeptidase activity"/>
    <property type="evidence" value="ECO:0007669"/>
    <property type="project" value="UniProtKB-EC"/>
</dbReference>
<keyword evidence="19" id="KW-0170">Cobalt</keyword>
<evidence type="ECO:0000256" key="17">
    <source>
        <dbReference type="ARBA" id="ARBA00023128"/>
    </source>
</evidence>
<dbReference type="Pfam" id="PF01432">
    <property type="entry name" value="Peptidase_M3"/>
    <property type="match status" value="1"/>
</dbReference>
<evidence type="ECO:0000256" key="13">
    <source>
        <dbReference type="ARBA" id="ARBA00022946"/>
    </source>
</evidence>
<dbReference type="InterPro" id="IPR033851">
    <property type="entry name" value="M3A_MIP"/>
</dbReference>
<evidence type="ECO:0000313" key="23">
    <source>
        <dbReference type="Ensembl" id="ENSCCRP00010029679.1"/>
    </source>
</evidence>
<dbReference type="FunFam" id="1.10.1370.10:FF:000026">
    <property type="entry name" value="Si:ch73-1a9.4"/>
    <property type="match status" value="1"/>
</dbReference>
<evidence type="ECO:0000256" key="21">
    <source>
        <dbReference type="RuleBase" id="RU003435"/>
    </source>
</evidence>
<keyword evidence="10 21" id="KW-0862">Zinc</keyword>
<keyword evidence="15" id="KW-0408">Iron</keyword>
<sequence length="650" mass="73601">MRSSRLLLQRSHALYRRSVNTWSAVGAAFNVQHQRFEHLQKNVGLFGVPELSGPAGFQMAQHQALREAEFLVHKACTHPPGAVTVETFDQLSDSLCRVADLADFIKVAHPDAAFREAAERTCVEIGTVVEILNTNVDLCQSLKNLLGNEAVLATLDSDTRRVAELFMFDFEISGIHLDYSKRSKAVALNVKLLDLYHVFLSGSQLPNAIDKQVLPEHIRHCFSIDGNRVQIGGLHADSPNELVREAAYKIFLYPNTSLLLCLDELLACRHELATLVGYESFAHRALKGTMAKTPETVMKFLKLLTEKLSDRFNIDPSIYSPYFSLGACMEGLNCLFTQLLGVYFQAEQPKMGELWSEDVRKLAVVHETEGVLGYIYCDFFRRPDKPHQDCHFTIRGGRLRDDGVYQLPVVVLMLSLPPPSGRTPSLLTPSMVENLFHEMGHAMHSMLGRTHYQHVTGTRCSTDFAEVPSILMEYFASDYRVLRQFARHYQTGEPLPENLVSRLCESKRVCSAADTQLQIFYAALDQVYHGKPQYRSTTDILREMQEKFYGLPYVNDTAWQLRFSHLVGYGAKYYSYLMSRAVASMVWRQCFLQDPFSRVMGERYRREMLAHGGSKEPVLMVQGMLQKTPTIEDFVDALVLDLNANVKSSV</sequence>
<evidence type="ECO:0000256" key="11">
    <source>
        <dbReference type="ARBA" id="ARBA00022837"/>
    </source>
</evidence>
<feature type="domain" description="Peptidase M3A/M3B catalytic" evidence="22">
    <location>
        <begin position="310"/>
        <end position="638"/>
    </location>
</feature>
<dbReference type="Gene3D" id="3.40.390.10">
    <property type="entry name" value="Collagenase (Catalytic Domain)"/>
    <property type="match status" value="1"/>
</dbReference>
<name>A0A8C1JBD8_CYPCA</name>
<keyword evidence="16 21" id="KW-0482">Metalloprotease</keyword>
<evidence type="ECO:0000256" key="2">
    <source>
        <dbReference type="ARBA" id="ARBA00004305"/>
    </source>
</evidence>
<keyword evidence="9 21" id="KW-0378">Hydrolase</keyword>
<evidence type="ECO:0000313" key="24">
    <source>
        <dbReference type="Proteomes" id="UP000694427"/>
    </source>
</evidence>
<reference evidence="23" key="2">
    <citation type="submission" date="2025-09" db="UniProtKB">
        <authorList>
            <consortium name="Ensembl"/>
        </authorList>
    </citation>
    <scope>IDENTIFICATION</scope>
</reference>
<dbReference type="PANTHER" id="PTHR11804:SF79">
    <property type="entry name" value="MITOCHONDRIAL INTERMEDIATE PEPTIDASE"/>
    <property type="match status" value="1"/>
</dbReference>
<keyword evidence="11" id="KW-0106">Calcium</keyword>
<keyword evidence="8 21" id="KW-0479">Metal-binding</keyword>
<dbReference type="GO" id="GO:0006518">
    <property type="term" value="P:peptide metabolic process"/>
    <property type="evidence" value="ECO:0007669"/>
    <property type="project" value="TreeGrafter"/>
</dbReference>
<evidence type="ECO:0000256" key="9">
    <source>
        <dbReference type="ARBA" id="ARBA00022801"/>
    </source>
</evidence>
<comment type="subcellular location">
    <subcellularLocation>
        <location evidence="2">Mitochondrion matrix</location>
    </subcellularLocation>
</comment>
<dbReference type="FunFam" id="3.40.390.10:FF:000013">
    <property type="entry name" value="Mitochondrial intermediate peptidase"/>
    <property type="match status" value="1"/>
</dbReference>